<dbReference type="InterPro" id="IPR008279">
    <property type="entry name" value="PEP-util_enz_mobile_dom"/>
</dbReference>
<dbReference type="SUPFAM" id="SSF52009">
    <property type="entry name" value="Phosphohistidine domain"/>
    <property type="match status" value="1"/>
</dbReference>
<evidence type="ECO:0000259" key="3">
    <source>
        <dbReference type="Pfam" id="PF01326"/>
    </source>
</evidence>
<dbReference type="SUPFAM" id="SSF56059">
    <property type="entry name" value="Glutathione synthetase ATP-binding domain-like"/>
    <property type="match status" value="1"/>
</dbReference>
<proteinExistence type="inferred from homology"/>
<reference evidence="4 5" key="1">
    <citation type="submission" date="2024-11" db="EMBL/GenBank/DDBJ databases">
        <title>Chromosome-level genome assembly of the freshwater bivalve Anodonta woodiana.</title>
        <authorList>
            <person name="Chen X."/>
        </authorList>
    </citation>
    <scope>NUCLEOTIDE SEQUENCE [LARGE SCALE GENOMIC DNA]</scope>
    <source>
        <strain evidence="4">MN2024</strain>
        <tissue evidence="4">Gills</tissue>
    </source>
</reference>
<dbReference type="InterPro" id="IPR002192">
    <property type="entry name" value="PPDK_AMP/ATP-bd"/>
</dbReference>
<evidence type="ECO:0000259" key="2">
    <source>
        <dbReference type="Pfam" id="PF00391"/>
    </source>
</evidence>
<dbReference type="PANTHER" id="PTHR43615:SF1">
    <property type="entry name" value="PPDK_N DOMAIN-CONTAINING PROTEIN"/>
    <property type="match status" value="1"/>
</dbReference>
<dbReference type="Proteomes" id="UP001634394">
    <property type="component" value="Unassembled WGS sequence"/>
</dbReference>
<evidence type="ECO:0008006" key="6">
    <source>
        <dbReference type="Google" id="ProtNLM"/>
    </source>
</evidence>
<comment type="similarity">
    <text evidence="1">Belongs to the PEP-utilizing enzyme family.</text>
</comment>
<accession>A0ABD3W0P0</accession>
<evidence type="ECO:0000313" key="5">
    <source>
        <dbReference type="Proteomes" id="UP001634394"/>
    </source>
</evidence>
<dbReference type="AlphaFoldDB" id="A0ABD3W0P0"/>
<organism evidence="4 5">
    <name type="scientific">Sinanodonta woodiana</name>
    <name type="common">Chinese pond mussel</name>
    <name type="synonym">Anodonta woodiana</name>
    <dbReference type="NCBI Taxonomy" id="1069815"/>
    <lineage>
        <taxon>Eukaryota</taxon>
        <taxon>Metazoa</taxon>
        <taxon>Spiralia</taxon>
        <taxon>Lophotrochozoa</taxon>
        <taxon>Mollusca</taxon>
        <taxon>Bivalvia</taxon>
        <taxon>Autobranchia</taxon>
        <taxon>Heteroconchia</taxon>
        <taxon>Palaeoheterodonta</taxon>
        <taxon>Unionida</taxon>
        <taxon>Unionoidea</taxon>
        <taxon>Unionidae</taxon>
        <taxon>Unioninae</taxon>
        <taxon>Sinanodonta</taxon>
    </lineage>
</organism>
<dbReference type="EMBL" id="JBJQND010000009">
    <property type="protein sequence ID" value="KAL3866317.1"/>
    <property type="molecule type" value="Genomic_DNA"/>
</dbReference>
<dbReference type="Gene3D" id="3.50.30.10">
    <property type="entry name" value="Phosphohistidine domain"/>
    <property type="match status" value="1"/>
</dbReference>
<protein>
    <recommendedName>
        <fullName evidence="6">Phosphoenolpyruvate synthase</fullName>
    </recommendedName>
</protein>
<dbReference type="Pfam" id="PF00391">
    <property type="entry name" value="PEP-utilizers"/>
    <property type="match status" value="1"/>
</dbReference>
<dbReference type="InterPro" id="IPR051549">
    <property type="entry name" value="PEP_Utilizing_Enz"/>
</dbReference>
<dbReference type="Pfam" id="PF01326">
    <property type="entry name" value="PPDK_N"/>
    <property type="match status" value="1"/>
</dbReference>
<gene>
    <name evidence="4" type="ORF">ACJMK2_043624</name>
</gene>
<evidence type="ECO:0000256" key="1">
    <source>
        <dbReference type="ARBA" id="ARBA00007837"/>
    </source>
</evidence>
<dbReference type="PANTHER" id="PTHR43615">
    <property type="entry name" value="PHOSPHOENOLPYRUVATE SYNTHASE-RELATED"/>
    <property type="match status" value="1"/>
</dbReference>
<feature type="domain" description="Pyruvate phosphate dikinase AMP/ATP-binding" evidence="3">
    <location>
        <begin position="364"/>
        <end position="619"/>
    </location>
</feature>
<keyword evidence="5" id="KW-1185">Reference proteome</keyword>
<dbReference type="Gene3D" id="3.30.1490.20">
    <property type="entry name" value="ATP-grasp fold, A domain"/>
    <property type="match status" value="1"/>
</dbReference>
<dbReference type="Gene3D" id="3.30.470.20">
    <property type="entry name" value="ATP-grasp fold, B domain"/>
    <property type="match status" value="1"/>
</dbReference>
<feature type="domain" description="PEP-utilising enzyme mobile" evidence="2">
    <location>
        <begin position="1066"/>
        <end position="1131"/>
    </location>
</feature>
<sequence>MHRSQWRNNFIKLLLKGKPQITTKGFCIVPEEIDLIDKLDETLMDIIGFHGFNEDGYMITFSQLKVANVKKNSLTFRNSNAEVYVWEDDVIEQKTINKLFTGKMNLTVLEPFKKWRISFQGFLKSVGGEEKSIDANISLLWQRSSDPYEYMQKSSLWSFAIFSAKHFLAYNELKRIITGQAFRFDQWGELCGTLDVDQSGEKIVHFTSPRSRSFSKNNERDGKTQTIHYIKMKDKCRTLMLIKDSLYDFKTTWPLTFKDAASNTALYTPDMEEMAFTQDGDCKALKISSQSDSKYDWEVLSGVIFKRYYVSDEDAFGCQMIEENKRIVFKMNIETSPRHTYVSDDVCNIPLAISFKESLSKRPDLVGGKGASLSTLLAMEDDLGVIIPMGFCVTTNAYIEHHIRNKQIDQLHKCYDNATLTMTRTKLSDATKVILIDQLHTHFGGEYEKEILAVRSSAVGEDGLESSSAGQMETILSVKGYDSIIQAILKCWASSLSFNIVECRRQHGQRLMEPMAVVVLKMIKSVVSCVLFTADPLTNKGSTIVINAFPGLGEVVVSGKSNVDTIFITRNQAQHLNIRQRISSENKQDSGKCTSEQDMCLTDEIALKICRAAILIEAYVLGETDQELMHEFDTPVTDWKACFTTANIGEMLPGITTPLIIYLFGHALDLAFKQMYECEFAIRCPTYASMLICTFYYRILVSDKSKTEMFIMGETLLEHSMPNIVSFSGRKLSHLTILKWFLKVRFKPWRAEKILRSYEQILEKSTTIHHSTGLNDLMEEIESNHEHYFKVWEATMYQNAQSAFGSAILMSALCGKSNKITPDVSADLARLLSSCKNVHSANVPAALADLAAIINESNQKGYFLEEKYRLFLDQDGHRWVREADFMELSWAMDPTKLIQCLKAPISHGRVDIRNEQQGINEIVENLRSPLTSFHKLLFRTFLVYLAREGVGKREWRKSITIKMGDVLKQAYWKLADVMVQENIETRSAELARKSRKRRNITQTLMSYSFKKVNYVAPIPLRMDIELYGSPTFEGKRMPVSRRIVTGRASVIKNISEVGKIHTGDNLICLFTDVGWTPYFPLLSGLVTEIGGLLSHGAVVARKYGLPCIFCMSNATKRFKTGDIVNLNATNGILYKIDLN</sequence>
<dbReference type="InterPro" id="IPR013815">
    <property type="entry name" value="ATP_grasp_subdomain_1"/>
</dbReference>
<comment type="caution">
    <text evidence="4">The sequence shown here is derived from an EMBL/GenBank/DDBJ whole genome shotgun (WGS) entry which is preliminary data.</text>
</comment>
<dbReference type="InterPro" id="IPR036637">
    <property type="entry name" value="Phosphohistidine_dom_sf"/>
</dbReference>
<evidence type="ECO:0000313" key="4">
    <source>
        <dbReference type="EMBL" id="KAL3866317.1"/>
    </source>
</evidence>
<name>A0ABD3W0P0_SINWO</name>